<name>A0ABU0BIQ4_9HYPH</name>
<feature type="compositionally biased region" description="Basic and acidic residues" evidence="1">
    <location>
        <begin position="200"/>
        <end position="212"/>
    </location>
</feature>
<keyword evidence="3" id="KW-1185">Reference proteome</keyword>
<reference evidence="2 3" key="1">
    <citation type="submission" date="2023-07" db="EMBL/GenBank/DDBJ databases">
        <title>Genomic Encyclopedia of Type Strains, Phase IV (KMG-IV): sequencing the most valuable type-strain genomes for metagenomic binning, comparative biology and taxonomic classification.</title>
        <authorList>
            <person name="Goeker M."/>
        </authorList>
    </citation>
    <scope>NUCLEOTIDE SEQUENCE [LARGE SCALE GENOMIC DNA]</scope>
    <source>
        <strain evidence="2 3">DSM 2457</strain>
    </source>
</reference>
<evidence type="ECO:0000313" key="3">
    <source>
        <dbReference type="Proteomes" id="UP001224682"/>
    </source>
</evidence>
<gene>
    <name evidence="2" type="ORF">J2S75_004357</name>
</gene>
<dbReference type="RefSeq" id="WP_307023232.1">
    <property type="nucleotide sequence ID" value="NZ_JAUSUI010000013.1"/>
</dbReference>
<sequence length="221" mass="23581">MSLTRKIIDFLTGRPSPRRLRFDDSTSIVPGDMVVCIVSGRPSFLRPDGTFGGWADGPYPQLGFRYHVDDVCPSPRGAIGLRLREFPSDKWRVTCFRKVRKTSIECLQSLLNPSPEEVLAGTAGGNDYDVPSVAADERTGFLPGVSSRCLTARLLLNGGDGPSFLHRVTSRERLGSDEPGTAGARPLGGGGGGGEPPLRGGDEHITTGDTRDVGILTRACG</sequence>
<protein>
    <submittedName>
        <fullName evidence="2">Uncharacterized protein</fullName>
    </submittedName>
</protein>
<comment type="caution">
    <text evidence="2">The sequence shown here is derived from an EMBL/GenBank/DDBJ whole genome shotgun (WGS) entry which is preliminary data.</text>
</comment>
<evidence type="ECO:0000256" key="1">
    <source>
        <dbReference type="SAM" id="MobiDB-lite"/>
    </source>
</evidence>
<feature type="region of interest" description="Disordered" evidence="1">
    <location>
        <begin position="171"/>
        <end position="213"/>
    </location>
</feature>
<evidence type="ECO:0000313" key="2">
    <source>
        <dbReference type="EMBL" id="MDQ0305305.1"/>
    </source>
</evidence>
<proteinExistence type="predicted"/>
<dbReference type="Proteomes" id="UP001224682">
    <property type="component" value="Unassembled WGS sequence"/>
</dbReference>
<accession>A0ABU0BIQ4</accession>
<organism evidence="2 3">
    <name type="scientific">Ancylobacter polymorphus</name>
    <dbReference type="NCBI Taxonomy" id="223390"/>
    <lineage>
        <taxon>Bacteria</taxon>
        <taxon>Pseudomonadati</taxon>
        <taxon>Pseudomonadota</taxon>
        <taxon>Alphaproteobacteria</taxon>
        <taxon>Hyphomicrobiales</taxon>
        <taxon>Xanthobacteraceae</taxon>
        <taxon>Ancylobacter</taxon>
    </lineage>
</organism>
<dbReference type="EMBL" id="JAUSUI010000013">
    <property type="protein sequence ID" value="MDQ0305305.1"/>
    <property type="molecule type" value="Genomic_DNA"/>
</dbReference>
<feature type="compositionally biased region" description="Gly residues" evidence="1">
    <location>
        <begin position="186"/>
        <end position="195"/>
    </location>
</feature>